<dbReference type="KEGG" id="gba:J421_2596"/>
<accession>W0RL22</accession>
<dbReference type="eggNOG" id="ENOG5033PHK">
    <property type="taxonomic scope" value="Bacteria"/>
</dbReference>
<feature type="chain" id="PRO_5004794337" description="Bacterial surface antigen (D15) domain-containing protein" evidence="1">
    <location>
        <begin position="22"/>
        <end position="592"/>
    </location>
</feature>
<dbReference type="OrthoDB" id="9764888at2"/>
<dbReference type="Proteomes" id="UP000019151">
    <property type="component" value="Chromosome"/>
</dbReference>
<sequence>MIQRILRLLLAVLLAAPALRAQVSERDEPSLPRDVARAVVELYNAPTTTRVVGPLTVDSGRTITGDVASLGGPVTVAGHITGRLLAINADVTFQRGARVDGDVTVVGGIVDGRGQAFIGGELQIHRQVLYFHRDGERIVAETPEEEGTMRWWRWLSGGARRNYAGLTVTSAHTYNRVEGLPIMVGPTLVHSSGPLRARIDAFVIYRTSGGFDGAKDSASVGHLVKTELAFGRSRGIRVGARLYDEIAPVESWQLGDGEVGLATFFLHRDFRDYYGRHGGTAYASLHAGDDRTLTLSLGDQRWASRAARDPWTLFRNTASWRPNPQLDDARMHVANATVHIDTRNDEATPWAGWYLDADYEHGVGDVTTFGPVAADVSPVFSPVPLPGARDAKPGRHRYARGFLDARRYNRLSPDVQLNARLVLGGWLAGDPLPLERRLSVSGPGALPGFDFRKPTSSATDLGQCGLLGLQPSGSPAQCERMALAQLEMRGAVHLGLPFGDALWEHVAVHTAARWVVFADAGRGWLVGDAYRDLVYPASKFPPLSTFLSDVGAGIDFGSGGVADVASFGLYVAKSVSRPSQPANVFVRVRRRF</sequence>
<evidence type="ECO:0000313" key="3">
    <source>
        <dbReference type="Proteomes" id="UP000019151"/>
    </source>
</evidence>
<dbReference type="AlphaFoldDB" id="W0RL22"/>
<gene>
    <name evidence="2" type="ORF">J421_2596</name>
</gene>
<dbReference type="EMBL" id="CP007128">
    <property type="protein sequence ID" value="AHG90133.1"/>
    <property type="molecule type" value="Genomic_DNA"/>
</dbReference>
<dbReference type="InParanoid" id="W0RL22"/>
<keyword evidence="1" id="KW-0732">Signal</keyword>
<dbReference type="PATRIC" id="fig|861299.3.peg.2644"/>
<dbReference type="HOGENOM" id="CLU_437926_0_0_0"/>
<reference evidence="2 3" key="1">
    <citation type="journal article" date="2014" name="Genome Announc.">
        <title>Genome Sequence and Methylome of Soil Bacterium Gemmatirosa kalamazoonensis KBS708T, a Member of the Rarely Cultivated Gemmatimonadetes Phylum.</title>
        <authorList>
            <person name="Debruyn J.M."/>
            <person name="Radosevich M."/>
            <person name="Wommack K.E."/>
            <person name="Polson S.W."/>
            <person name="Hauser L.J."/>
            <person name="Fawaz M.N."/>
            <person name="Korlach J."/>
            <person name="Tsai Y.C."/>
        </authorList>
    </citation>
    <scope>NUCLEOTIDE SEQUENCE [LARGE SCALE GENOMIC DNA]</scope>
    <source>
        <strain evidence="2 3">KBS708</strain>
    </source>
</reference>
<proteinExistence type="predicted"/>
<organism evidence="2 3">
    <name type="scientific">Gemmatirosa kalamazoonensis</name>
    <dbReference type="NCBI Taxonomy" id="861299"/>
    <lineage>
        <taxon>Bacteria</taxon>
        <taxon>Pseudomonadati</taxon>
        <taxon>Gemmatimonadota</taxon>
        <taxon>Gemmatimonadia</taxon>
        <taxon>Gemmatimonadales</taxon>
        <taxon>Gemmatimonadaceae</taxon>
        <taxon>Gemmatirosa</taxon>
    </lineage>
</organism>
<evidence type="ECO:0008006" key="4">
    <source>
        <dbReference type="Google" id="ProtNLM"/>
    </source>
</evidence>
<protein>
    <recommendedName>
        <fullName evidence="4">Bacterial surface antigen (D15) domain-containing protein</fullName>
    </recommendedName>
</protein>
<feature type="signal peptide" evidence="1">
    <location>
        <begin position="1"/>
        <end position="21"/>
    </location>
</feature>
<dbReference type="Gene3D" id="2.40.160.50">
    <property type="entry name" value="membrane protein fhac: a member of the omp85/tpsb transporter family"/>
    <property type="match status" value="1"/>
</dbReference>
<dbReference type="RefSeq" id="WP_025411606.1">
    <property type="nucleotide sequence ID" value="NZ_CP007128.1"/>
</dbReference>
<keyword evidence="3" id="KW-1185">Reference proteome</keyword>
<evidence type="ECO:0000256" key="1">
    <source>
        <dbReference type="SAM" id="SignalP"/>
    </source>
</evidence>
<evidence type="ECO:0000313" key="2">
    <source>
        <dbReference type="EMBL" id="AHG90133.1"/>
    </source>
</evidence>
<dbReference type="STRING" id="861299.J421_2596"/>
<name>W0RL22_9BACT</name>